<dbReference type="SUPFAM" id="SSF49464">
    <property type="entry name" value="Carboxypeptidase regulatory domain-like"/>
    <property type="match status" value="1"/>
</dbReference>
<reference evidence="2 3" key="1">
    <citation type="submission" date="2021-03" db="EMBL/GenBank/DDBJ databases">
        <title>novel species isolated from a fishpond in China.</title>
        <authorList>
            <person name="Lu H."/>
            <person name="Cai Z."/>
        </authorList>
    </citation>
    <scope>NUCLEOTIDE SEQUENCE [LARGE SCALE GENOMIC DNA]</scope>
    <source>
        <strain evidence="2 3">JCM 31546</strain>
    </source>
</reference>
<name>A0ABS3BRB5_9BACT</name>
<dbReference type="RefSeq" id="WP_206568189.1">
    <property type="nucleotide sequence ID" value="NZ_JAFKCW010000001.1"/>
</dbReference>
<keyword evidence="3" id="KW-1185">Reference proteome</keyword>
<organism evidence="2 3">
    <name type="scientific">Algoriphagus aestuariicola</name>
    <dbReference type="NCBI Taxonomy" id="1852016"/>
    <lineage>
        <taxon>Bacteria</taxon>
        <taxon>Pseudomonadati</taxon>
        <taxon>Bacteroidota</taxon>
        <taxon>Cytophagia</taxon>
        <taxon>Cytophagales</taxon>
        <taxon>Cyclobacteriaceae</taxon>
        <taxon>Algoriphagus</taxon>
    </lineage>
</organism>
<feature type="chain" id="PRO_5046975842" evidence="1">
    <location>
        <begin position="21"/>
        <end position="120"/>
    </location>
</feature>
<protein>
    <submittedName>
        <fullName evidence="2">Carboxypeptidase-like regulatory domain-containing protein</fullName>
    </submittedName>
</protein>
<dbReference type="Pfam" id="PF13715">
    <property type="entry name" value="CarbopepD_reg_2"/>
    <property type="match status" value="1"/>
</dbReference>
<comment type="caution">
    <text evidence="2">The sequence shown here is derived from an EMBL/GenBank/DDBJ whole genome shotgun (WGS) entry which is preliminary data.</text>
</comment>
<keyword evidence="1" id="KW-0732">Signal</keyword>
<evidence type="ECO:0000313" key="3">
    <source>
        <dbReference type="Proteomes" id="UP000664698"/>
    </source>
</evidence>
<proteinExistence type="predicted"/>
<dbReference type="EMBL" id="JAFKCW010000001">
    <property type="protein sequence ID" value="MBN7800234.1"/>
    <property type="molecule type" value="Genomic_DNA"/>
</dbReference>
<dbReference type="Gene3D" id="2.60.40.1120">
    <property type="entry name" value="Carboxypeptidase-like, regulatory domain"/>
    <property type="match status" value="1"/>
</dbReference>
<sequence>MKKRLHLMLVLMLGFVTAYAQNTASITGKVSDATGFLPGVNVWIDELGRGAATDLYGKFELSNLPLGKATLRFSYLGYETISQEVSLAAGSNSLGTITLQETAENMEEYVVQGTMIAYAD</sequence>
<evidence type="ECO:0000313" key="2">
    <source>
        <dbReference type="EMBL" id="MBN7800234.1"/>
    </source>
</evidence>
<accession>A0ABS3BRB5</accession>
<evidence type="ECO:0000256" key="1">
    <source>
        <dbReference type="SAM" id="SignalP"/>
    </source>
</evidence>
<dbReference type="InterPro" id="IPR008969">
    <property type="entry name" value="CarboxyPept-like_regulatory"/>
</dbReference>
<gene>
    <name evidence="2" type="ORF">J0A67_05140</name>
</gene>
<dbReference type="Proteomes" id="UP000664698">
    <property type="component" value="Unassembled WGS sequence"/>
</dbReference>
<feature type="signal peptide" evidence="1">
    <location>
        <begin position="1"/>
        <end position="20"/>
    </location>
</feature>